<name>A0A9W7JD39_HIBTR</name>
<comment type="caution">
    <text evidence="1">The sequence shown here is derived from an EMBL/GenBank/DDBJ whole genome shotgun (WGS) entry which is preliminary data.</text>
</comment>
<reference evidence="1" key="1">
    <citation type="submission" date="2023-05" db="EMBL/GenBank/DDBJ databases">
        <title>Genome and transcriptome analyses reveal genes involved in the formation of fine ridges on petal epidermal cells in Hibiscus trionum.</title>
        <authorList>
            <person name="Koshimizu S."/>
            <person name="Masuda S."/>
            <person name="Ishii T."/>
            <person name="Shirasu K."/>
            <person name="Hoshino A."/>
            <person name="Arita M."/>
        </authorList>
    </citation>
    <scope>NUCLEOTIDE SEQUENCE</scope>
    <source>
        <strain evidence="1">Hamamatsu line</strain>
    </source>
</reference>
<organism evidence="1 2">
    <name type="scientific">Hibiscus trionum</name>
    <name type="common">Flower of an hour</name>
    <dbReference type="NCBI Taxonomy" id="183268"/>
    <lineage>
        <taxon>Eukaryota</taxon>
        <taxon>Viridiplantae</taxon>
        <taxon>Streptophyta</taxon>
        <taxon>Embryophyta</taxon>
        <taxon>Tracheophyta</taxon>
        <taxon>Spermatophyta</taxon>
        <taxon>Magnoliopsida</taxon>
        <taxon>eudicotyledons</taxon>
        <taxon>Gunneridae</taxon>
        <taxon>Pentapetalae</taxon>
        <taxon>rosids</taxon>
        <taxon>malvids</taxon>
        <taxon>Malvales</taxon>
        <taxon>Malvaceae</taxon>
        <taxon>Malvoideae</taxon>
        <taxon>Hibiscus</taxon>
    </lineage>
</organism>
<dbReference type="AlphaFoldDB" id="A0A9W7JD39"/>
<accession>A0A9W7JD39</accession>
<gene>
    <name evidence="1" type="ORF">HRI_004620100</name>
</gene>
<dbReference type="PANTHER" id="PTHR36617:SF5">
    <property type="entry name" value="OS05G0421675 PROTEIN"/>
    <property type="match status" value="1"/>
</dbReference>
<dbReference type="Proteomes" id="UP001165190">
    <property type="component" value="Unassembled WGS sequence"/>
</dbReference>
<proteinExistence type="predicted"/>
<dbReference type="OrthoDB" id="1743609at2759"/>
<protein>
    <submittedName>
        <fullName evidence="1">Uncharacterized protein</fullName>
    </submittedName>
</protein>
<evidence type="ECO:0000313" key="2">
    <source>
        <dbReference type="Proteomes" id="UP001165190"/>
    </source>
</evidence>
<keyword evidence="2" id="KW-1185">Reference proteome</keyword>
<dbReference type="EMBL" id="BSYR01000055">
    <property type="protein sequence ID" value="GMJ09509.1"/>
    <property type="molecule type" value="Genomic_DNA"/>
</dbReference>
<evidence type="ECO:0000313" key="1">
    <source>
        <dbReference type="EMBL" id="GMJ09509.1"/>
    </source>
</evidence>
<sequence length="227" mass="25781">MPFTGSNKKYFAIQKPKVDLDWLISGSATRPYGANGSGAMALNSIAYGAKQSRPSMNLTRILYCLPHDRTPKSHGYGEVLMLNFRKKNSLFMANARIKVGDGKHVQFWTDHWIGNRALKDAFPRVFSLTTNKRGVLADFGFFQDKNWHWKIELRRQVLDWEQTTWENFLRLINGNNINPSSDDSLVWTANSNGIFSVSSYCKICANDSGVEDEVWKLVWSGLSPPNV</sequence>
<dbReference type="PANTHER" id="PTHR36617">
    <property type="entry name" value="PROTEIN, PUTATIVE-RELATED"/>
    <property type="match status" value="1"/>
</dbReference>